<dbReference type="GeneID" id="66101010"/>
<feature type="region of interest" description="Disordered" evidence="1">
    <location>
        <begin position="1"/>
        <end position="22"/>
    </location>
</feature>
<accession>A0A9P8AXI3</accession>
<proteinExistence type="predicted"/>
<dbReference type="AlphaFoldDB" id="A0A9P8AXI3"/>
<gene>
    <name evidence="2" type="ORF">BT62DRAFT_1071031</name>
</gene>
<evidence type="ECO:0000256" key="1">
    <source>
        <dbReference type="SAM" id="MobiDB-lite"/>
    </source>
</evidence>
<feature type="compositionally biased region" description="Basic and acidic residues" evidence="1">
    <location>
        <begin position="1"/>
        <end position="17"/>
    </location>
</feature>
<evidence type="ECO:0000313" key="3">
    <source>
        <dbReference type="Proteomes" id="UP000812287"/>
    </source>
</evidence>
<dbReference type="Proteomes" id="UP000812287">
    <property type="component" value="Unassembled WGS sequence"/>
</dbReference>
<protein>
    <submittedName>
        <fullName evidence="2">Uncharacterized protein</fullName>
    </submittedName>
</protein>
<name>A0A9P8AXI3_9AGAR</name>
<organism evidence="2 3">
    <name type="scientific">Guyanagaster necrorhizus</name>
    <dbReference type="NCBI Taxonomy" id="856835"/>
    <lineage>
        <taxon>Eukaryota</taxon>
        <taxon>Fungi</taxon>
        <taxon>Dikarya</taxon>
        <taxon>Basidiomycota</taxon>
        <taxon>Agaricomycotina</taxon>
        <taxon>Agaricomycetes</taxon>
        <taxon>Agaricomycetidae</taxon>
        <taxon>Agaricales</taxon>
        <taxon>Marasmiineae</taxon>
        <taxon>Physalacriaceae</taxon>
        <taxon>Guyanagaster</taxon>
    </lineage>
</organism>
<dbReference type="RefSeq" id="XP_043045319.1">
    <property type="nucleotide sequence ID" value="XM_043178716.1"/>
</dbReference>
<dbReference type="EMBL" id="MU250524">
    <property type="protein sequence ID" value="KAG7451819.1"/>
    <property type="molecule type" value="Genomic_DNA"/>
</dbReference>
<comment type="caution">
    <text evidence="2">The sequence shown here is derived from an EMBL/GenBank/DDBJ whole genome shotgun (WGS) entry which is preliminary data.</text>
</comment>
<keyword evidence="3" id="KW-1185">Reference proteome</keyword>
<evidence type="ECO:0000313" key="2">
    <source>
        <dbReference type="EMBL" id="KAG7451819.1"/>
    </source>
</evidence>
<sequence length="262" mass="29347">MATRHKDDVLEKADEPHAQAPAASLYKSQSSRLLGRLRIYGRRFSRTPRGLQLYRLSSLPYIPHALIATRDYQRDPPHSNLLRLGIDDMVGNDVMRCWTFLQLQSLVALRSEVSVVAETLFHPQLEELNLHGQLPQTEAPKSDVSEEHPRSVLPKLVMQSEKPALVPSLEHLSATSRTPTLKGACVFYEWYEEIVHFEQELLAKNLISEDNDGHVIGNQIEHKAKLQGTVFVLTAAHKNLSPLIKPSALSLPALIVHLNGVG</sequence>
<reference evidence="2" key="1">
    <citation type="submission" date="2020-11" db="EMBL/GenBank/DDBJ databases">
        <title>Adaptations for nitrogen fixation in a non-lichenized fungal sporocarp promotes dispersal by wood-feeding termites.</title>
        <authorList>
            <consortium name="DOE Joint Genome Institute"/>
            <person name="Koch R.A."/>
            <person name="Yoon G."/>
            <person name="Arayal U."/>
            <person name="Lail K."/>
            <person name="Amirebrahimi M."/>
            <person name="Labutti K."/>
            <person name="Lipzen A."/>
            <person name="Riley R."/>
            <person name="Barry K."/>
            <person name="Henrissat B."/>
            <person name="Grigoriev I.V."/>
            <person name="Herr J.R."/>
            <person name="Aime M.C."/>
        </authorList>
    </citation>
    <scope>NUCLEOTIDE SEQUENCE</scope>
    <source>
        <strain evidence="2">MCA 3950</strain>
    </source>
</reference>